<dbReference type="AlphaFoldDB" id="A0AAP0N2L6"/>
<keyword evidence="1" id="KW-0472">Membrane</keyword>
<dbReference type="EMBL" id="JBCGBO010000001">
    <property type="protein sequence ID" value="KAK9230137.1"/>
    <property type="molecule type" value="Genomic_DNA"/>
</dbReference>
<accession>A0AAP0N2L6</accession>
<sequence>MAQPDQDQRGAANGIAMAGISLFKAPGPAGGGGLFSWAQKRVNAFFLPGSQMVFFILNLVEAIGTLMTFKPFLAQRND</sequence>
<keyword evidence="1" id="KW-1133">Transmembrane helix</keyword>
<evidence type="ECO:0000313" key="2">
    <source>
        <dbReference type="EMBL" id="KAK9230137.1"/>
    </source>
</evidence>
<proteinExistence type="predicted"/>
<gene>
    <name evidence="2" type="ORF">WN944_023104</name>
</gene>
<evidence type="ECO:0000256" key="1">
    <source>
        <dbReference type="SAM" id="Phobius"/>
    </source>
</evidence>
<organism evidence="2 3">
    <name type="scientific">Citrus x changshan-huyou</name>
    <dbReference type="NCBI Taxonomy" id="2935761"/>
    <lineage>
        <taxon>Eukaryota</taxon>
        <taxon>Viridiplantae</taxon>
        <taxon>Streptophyta</taxon>
        <taxon>Embryophyta</taxon>
        <taxon>Tracheophyta</taxon>
        <taxon>Spermatophyta</taxon>
        <taxon>Magnoliopsida</taxon>
        <taxon>eudicotyledons</taxon>
        <taxon>Gunneridae</taxon>
        <taxon>Pentapetalae</taxon>
        <taxon>rosids</taxon>
        <taxon>malvids</taxon>
        <taxon>Sapindales</taxon>
        <taxon>Rutaceae</taxon>
        <taxon>Aurantioideae</taxon>
        <taxon>Citrus</taxon>
    </lineage>
</organism>
<keyword evidence="1" id="KW-0812">Transmembrane</keyword>
<feature type="transmembrane region" description="Helical" evidence="1">
    <location>
        <begin position="52"/>
        <end position="73"/>
    </location>
</feature>
<evidence type="ECO:0000313" key="3">
    <source>
        <dbReference type="Proteomes" id="UP001428341"/>
    </source>
</evidence>
<name>A0AAP0N2L6_9ROSI</name>
<protein>
    <submittedName>
        <fullName evidence="2">Uncharacterized protein</fullName>
    </submittedName>
</protein>
<comment type="caution">
    <text evidence="2">The sequence shown here is derived from an EMBL/GenBank/DDBJ whole genome shotgun (WGS) entry which is preliminary data.</text>
</comment>
<keyword evidence="3" id="KW-1185">Reference proteome</keyword>
<dbReference type="Proteomes" id="UP001428341">
    <property type="component" value="Unassembled WGS sequence"/>
</dbReference>
<reference evidence="2 3" key="1">
    <citation type="submission" date="2024-05" db="EMBL/GenBank/DDBJ databases">
        <title>Haplotype-resolved chromosome-level genome assembly of Huyou (Citrus changshanensis).</title>
        <authorList>
            <person name="Miao C."/>
            <person name="Chen W."/>
            <person name="Wu Y."/>
            <person name="Wang L."/>
            <person name="Zhao S."/>
            <person name="Grierson D."/>
            <person name="Xu C."/>
            <person name="Chen K."/>
        </authorList>
    </citation>
    <scope>NUCLEOTIDE SEQUENCE [LARGE SCALE GENOMIC DNA]</scope>
    <source>
        <strain evidence="2">01-14</strain>
        <tissue evidence="2">Leaf</tissue>
    </source>
</reference>